<dbReference type="EMBL" id="KQ419280">
    <property type="protein sequence ID" value="KOF84074.1"/>
    <property type="molecule type" value="Genomic_DNA"/>
</dbReference>
<protein>
    <submittedName>
        <fullName evidence="2">Uncharacterized protein</fullName>
    </submittedName>
</protein>
<accession>A0A0L8H4S0</accession>
<proteinExistence type="predicted"/>
<name>A0A0L8H4S0_OCTBM</name>
<sequence length="81" mass="8911">MELSPPHPAVTVPPRQAKPKSTLPPAESDIINIDDDSEDDVKVIQKTPDFAQKEESSGEEGGQKLTLRELLMALKKKKCSQ</sequence>
<dbReference type="AlphaFoldDB" id="A0A0L8H4S0"/>
<feature type="region of interest" description="Disordered" evidence="1">
    <location>
        <begin position="1"/>
        <end position="32"/>
    </location>
</feature>
<gene>
    <name evidence="2" type="ORF">OCBIM_22022675mg</name>
</gene>
<reference evidence="2" key="1">
    <citation type="submission" date="2015-07" db="EMBL/GenBank/DDBJ databases">
        <title>MeaNS - Measles Nucleotide Surveillance Program.</title>
        <authorList>
            <person name="Tran T."/>
            <person name="Druce J."/>
        </authorList>
    </citation>
    <scope>NUCLEOTIDE SEQUENCE</scope>
    <source>
        <strain evidence="2">UCB-OBI-ISO-001</strain>
        <tissue evidence="2">Gonad</tissue>
    </source>
</reference>
<evidence type="ECO:0000256" key="1">
    <source>
        <dbReference type="SAM" id="MobiDB-lite"/>
    </source>
</evidence>
<evidence type="ECO:0000313" key="2">
    <source>
        <dbReference type="EMBL" id="KOF84074.1"/>
    </source>
</evidence>
<organism evidence="2">
    <name type="scientific">Octopus bimaculoides</name>
    <name type="common">California two-spotted octopus</name>
    <dbReference type="NCBI Taxonomy" id="37653"/>
    <lineage>
        <taxon>Eukaryota</taxon>
        <taxon>Metazoa</taxon>
        <taxon>Spiralia</taxon>
        <taxon>Lophotrochozoa</taxon>
        <taxon>Mollusca</taxon>
        <taxon>Cephalopoda</taxon>
        <taxon>Coleoidea</taxon>
        <taxon>Octopodiformes</taxon>
        <taxon>Octopoda</taxon>
        <taxon>Incirrata</taxon>
        <taxon>Octopodidae</taxon>
        <taxon>Octopus</taxon>
    </lineage>
</organism>